<organism evidence="1 2">
    <name type="scientific">Funneliformis geosporum</name>
    <dbReference type="NCBI Taxonomy" id="1117311"/>
    <lineage>
        <taxon>Eukaryota</taxon>
        <taxon>Fungi</taxon>
        <taxon>Fungi incertae sedis</taxon>
        <taxon>Mucoromycota</taxon>
        <taxon>Glomeromycotina</taxon>
        <taxon>Glomeromycetes</taxon>
        <taxon>Glomerales</taxon>
        <taxon>Glomeraceae</taxon>
        <taxon>Funneliformis</taxon>
    </lineage>
</organism>
<proteinExistence type="predicted"/>
<keyword evidence="2" id="KW-1185">Reference proteome</keyword>
<dbReference type="AlphaFoldDB" id="A0A9W4WM24"/>
<name>A0A9W4WM24_9GLOM</name>
<dbReference type="Proteomes" id="UP001153678">
    <property type="component" value="Unassembled WGS sequence"/>
</dbReference>
<gene>
    <name evidence="1" type="ORF">FWILDA_LOCUS1355</name>
</gene>
<evidence type="ECO:0000313" key="2">
    <source>
        <dbReference type="Proteomes" id="UP001153678"/>
    </source>
</evidence>
<evidence type="ECO:0000313" key="1">
    <source>
        <dbReference type="EMBL" id="CAI2164016.1"/>
    </source>
</evidence>
<dbReference type="EMBL" id="CAMKVN010000127">
    <property type="protein sequence ID" value="CAI2164016.1"/>
    <property type="molecule type" value="Genomic_DNA"/>
</dbReference>
<comment type="caution">
    <text evidence="1">The sequence shown here is derived from an EMBL/GenBank/DDBJ whole genome shotgun (WGS) entry which is preliminary data.</text>
</comment>
<sequence>MWDTIVIILTNHDYNEGKGYLYPCGVGYNTSNLSAKLSDA</sequence>
<accession>A0A9W4WM24</accession>
<protein>
    <submittedName>
        <fullName evidence="1">4354_t:CDS:1</fullName>
    </submittedName>
</protein>
<reference evidence="1" key="1">
    <citation type="submission" date="2022-08" db="EMBL/GenBank/DDBJ databases">
        <authorList>
            <person name="Kallberg Y."/>
            <person name="Tangrot J."/>
            <person name="Rosling A."/>
        </authorList>
    </citation>
    <scope>NUCLEOTIDE SEQUENCE</scope>
    <source>
        <strain evidence="1">Wild A</strain>
    </source>
</reference>